<keyword evidence="5" id="KW-0547">Nucleotide-binding</keyword>
<reference evidence="19" key="3">
    <citation type="submission" date="2015-06" db="UniProtKB">
        <authorList>
            <consortium name="EnsemblMetazoa"/>
        </authorList>
    </citation>
    <scope>IDENTIFICATION</scope>
</reference>
<dbReference type="GO" id="GO:0007018">
    <property type="term" value="P:microtubule-based movement"/>
    <property type="evidence" value="ECO:0007669"/>
    <property type="project" value="InterPro"/>
</dbReference>
<dbReference type="EMBL" id="KB308724">
    <property type="protein sequence ID" value="ELT96832.1"/>
    <property type="molecule type" value="Genomic_DNA"/>
</dbReference>
<dbReference type="EMBL" id="AMQN01000231">
    <property type="status" value="NOT_ANNOTATED_CDS"/>
    <property type="molecule type" value="Genomic_DNA"/>
</dbReference>
<keyword evidence="4" id="KW-0677">Repeat</keyword>
<dbReference type="GO" id="GO:0008569">
    <property type="term" value="F:minus-end-directed microtubule motor activity"/>
    <property type="evidence" value="ECO:0007669"/>
    <property type="project" value="InterPro"/>
</dbReference>
<dbReference type="InterPro" id="IPR041228">
    <property type="entry name" value="Dynein_C"/>
</dbReference>
<dbReference type="InterPro" id="IPR026983">
    <property type="entry name" value="DHC"/>
</dbReference>
<dbReference type="Gene3D" id="3.10.490.20">
    <property type="match status" value="1"/>
</dbReference>
<dbReference type="Pfam" id="PF12781">
    <property type="entry name" value="AAA_9"/>
    <property type="match status" value="1"/>
</dbReference>
<keyword evidence="7" id="KW-0243">Dynein</keyword>
<dbReference type="EnsemblMetazoa" id="CapteT19382">
    <property type="protein sequence ID" value="CapteP19382"/>
    <property type="gene ID" value="CapteG19382"/>
</dbReference>
<feature type="domain" description="Dynein heavy chain AAA lid" evidence="16">
    <location>
        <begin position="605"/>
        <end position="744"/>
    </location>
</feature>
<dbReference type="OMA" id="RQMDNPC"/>
<evidence type="ECO:0000256" key="6">
    <source>
        <dbReference type="ARBA" id="ARBA00022840"/>
    </source>
</evidence>
<evidence type="ECO:0000256" key="8">
    <source>
        <dbReference type="ARBA" id="ARBA00023054"/>
    </source>
</evidence>
<evidence type="ECO:0000256" key="2">
    <source>
        <dbReference type="ARBA" id="ARBA00022490"/>
    </source>
</evidence>
<dbReference type="Proteomes" id="UP000014760">
    <property type="component" value="Unassembled WGS sequence"/>
</dbReference>
<keyword evidence="8 13" id="KW-0175">Coiled coil</keyword>
<reference evidence="20" key="1">
    <citation type="submission" date="2012-12" db="EMBL/GenBank/DDBJ databases">
        <authorList>
            <person name="Hellsten U."/>
            <person name="Grimwood J."/>
            <person name="Chapman J.A."/>
            <person name="Shapiro H."/>
            <person name="Aerts A."/>
            <person name="Otillar R.P."/>
            <person name="Terry A.Y."/>
            <person name="Boore J.L."/>
            <person name="Simakov O."/>
            <person name="Marletaz F."/>
            <person name="Cho S.-J."/>
            <person name="Edsinger-Gonzales E."/>
            <person name="Havlak P."/>
            <person name="Kuo D.-H."/>
            <person name="Larsson T."/>
            <person name="Lv J."/>
            <person name="Arendt D."/>
            <person name="Savage R."/>
            <person name="Osoegawa K."/>
            <person name="de Jong P."/>
            <person name="Lindberg D.R."/>
            <person name="Seaver E.C."/>
            <person name="Weisblat D.A."/>
            <person name="Putnam N.H."/>
            <person name="Grigoriev I.V."/>
            <person name="Rokhsar D.S."/>
        </authorList>
    </citation>
    <scope>NUCLEOTIDE SEQUENCE</scope>
    <source>
        <strain evidence="20">I ESC-2004</strain>
    </source>
</reference>
<name>R7TTB3_CAPTE</name>
<dbReference type="STRING" id="283909.R7TTB3"/>
<evidence type="ECO:0000256" key="7">
    <source>
        <dbReference type="ARBA" id="ARBA00023017"/>
    </source>
</evidence>
<dbReference type="FunFam" id="3.40.50.300:FF:000320">
    <property type="entry name" value="Dynein, axonemal, heavy chain 5"/>
    <property type="match status" value="1"/>
</dbReference>
<keyword evidence="9" id="KW-0969">Cilium</keyword>
<dbReference type="GO" id="GO:0005874">
    <property type="term" value="C:microtubule"/>
    <property type="evidence" value="ECO:0007669"/>
    <property type="project" value="UniProtKB-KW"/>
</dbReference>
<keyword evidence="20" id="KW-1185">Reference proteome</keyword>
<dbReference type="GO" id="GO:0030286">
    <property type="term" value="C:dynein complex"/>
    <property type="evidence" value="ECO:0007669"/>
    <property type="project" value="UniProtKB-KW"/>
</dbReference>
<reference evidence="18 20" key="2">
    <citation type="journal article" date="2013" name="Nature">
        <title>Insights into bilaterian evolution from three spiralian genomes.</title>
        <authorList>
            <person name="Simakov O."/>
            <person name="Marletaz F."/>
            <person name="Cho S.J."/>
            <person name="Edsinger-Gonzales E."/>
            <person name="Havlak P."/>
            <person name="Hellsten U."/>
            <person name="Kuo D.H."/>
            <person name="Larsson T."/>
            <person name="Lv J."/>
            <person name="Arendt D."/>
            <person name="Savage R."/>
            <person name="Osoegawa K."/>
            <person name="de Jong P."/>
            <person name="Grimwood J."/>
            <person name="Chapman J.A."/>
            <person name="Shapiro H."/>
            <person name="Aerts A."/>
            <person name="Otillar R.P."/>
            <person name="Terry A.Y."/>
            <person name="Boore J.L."/>
            <person name="Grigoriev I.V."/>
            <person name="Lindberg D.R."/>
            <person name="Seaver E.C."/>
            <person name="Weisblat D.A."/>
            <person name="Putnam N.H."/>
            <person name="Rokhsar D.S."/>
        </authorList>
    </citation>
    <scope>NUCLEOTIDE SEQUENCE</scope>
    <source>
        <strain evidence="18 20">I ESC-2004</strain>
    </source>
</reference>
<sequence>MLTDPNTVAEWNLQGLPNDELSVQNGIIVTKASRYPLLIDPQTQGKNWIKKREAQSELQVTNLNHKYFRQHLEDALSLGRPLLIEDINEELDPALDNVLEKNFIKIGSSFKVKVGDKEVDVMKGFVLYVTTKLPNPSYTPEVSARTSIIDFTVTMKGLEDQLLGRVILTEKAELESERTKLMEDVTSNKRKMKELEDNLLYRLTSTQGSLVDDEDLINVLNTTKITAQDVSYKLVTAAETEIATRGSILYFIITEMSMVTACTRPLSNNSLAYLTIQCTGKSQKSPIPAKRIQNIVDYMTFEVFKYSVRGFYETNKMTFTLLLALKVDMQANKVKREEFMTFIKGGAALDLNVVQPKPSRWITDITWLNLVELSNLHQFSGILEQIGRNEKQWKQWYDKEAPEEETIPDGYNNSLDVFRRLLLVRSWAPDRTMAQARNYIADSLGEKFADGVILDLEKMWSESDCRTPLVGLLSMGSDPTTGIESLAKKLKIDCRAISMGQGQEVHARRLMAQFTTSGGWVLLQNCHLSMDYIVEVMDQIVEMETIHDQFRIWVTTEVHPKFPITFLQMSIKFTNEPPQGMRAGLKRTYAGVTQDYLDISNMPQWRPMFYAVAFLHSVVQERRKFGPLGWNIPYEFNTSDFNASVQFVQNHLDDMDIKKGVNWTCVRYMFGEIQYGGRVTDDYDKRLLNTFCKVWFGEPMFQPNFVFYKGYIIPKCTKVADFHEYINNLNSTDTPEVFGLHPNADITYQSVTSQTVLSTILAIQPKDSSGSGGETREATVYRLCDDMLDKLPNDYVPFEVRARLQKMGPLQPMNIFLRQEIDRMQKVITLVRNTLRDLKLAIDGTIIMSETLRDALDSMFDASIPAAWLKISWESSTIGFWFTEMIERNQQFHTWCFDGRPNCFWMTGFFNPQGFLTAMRQEVTRAHKGWALDTVVLHNDVTRFLRDDITTPPTEGVYVYGLFLEGAGWDRRGCKLIEPKPKVLFEPLPVIHLYAINSTSGRDARMYECPIYKKPQRTDLTYIAAVELKTTQNPDHWILRGVALLCDIK</sequence>
<evidence type="ECO:0000256" key="3">
    <source>
        <dbReference type="ARBA" id="ARBA00022701"/>
    </source>
</evidence>
<dbReference type="Gene3D" id="3.40.50.300">
    <property type="entry name" value="P-loop containing nucleotide triphosphate hydrolases"/>
    <property type="match status" value="2"/>
</dbReference>
<feature type="domain" description="Dynein heavy chain ATP-binding dynein motor region" evidence="15">
    <location>
        <begin position="10"/>
        <end position="230"/>
    </location>
</feature>
<evidence type="ECO:0000256" key="4">
    <source>
        <dbReference type="ARBA" id="ARBA00022737"/>
    </source>
</evidence>
<dbReference type="OrthoDB" id="10251809at2759"/>
<accession>R7TTB3</accession>
<evidence type="ECO:0000313" key="19">
    <source>
        <dbReference type="EnsemblMetazoa" id="CapteP19382"/>
    </source>
</evidence>
<dbReference type="InterPro" id="IPR042219">
    <property type="entry name" value="AAA_lid_11_sf"/>
</dbReference>
<keyword evidence="2" id="KW-0963">Cytoplasm</keyword>
<evidence type="ECO:0000256" key="11">
    <source>
        <dbReference type="ARBA" id="ARBA00023212"/>
    </source>
</evidence>
<evidence type="ECO:0000259" key="15">
    <source>
        <dbReference type="Pfam" id="PF12781"/>
    </source>
</evidence>
<dbReference type="Gene3D" id="1.10.8.1220">
    <property type="match status" value="1"/>
</dbReference>
<dbReference type="InterPro" id="IPR041658">
    <property type="entry name" value="AAA_lid_11"/>
</dbReference>
<dbReference type="Pfam" id="PF18199">
    <property type="entry name" value="Dynein_C"/>
    <property type="match status" value="1"/>
</dbReference>
<comment type="subcellular location">
    <subcellularLocation>
        <location evidence="1">Cytoplasm</location>
        <location evidence="1">Cytoskeleton</location>
        <location evidence="1">Cilium axoneme</location>
    </subcellularLocation>
</comment>
<dbReference type="FunFam" id="1.10.8.720:FF:000004">
    <property type="entry name" value="Dynein heavy chain 5, axonemal"/>
    <property type="match status" value="1"/>
</dbReference>
<feature type="domain" description="Dynein heavy chain C-terminal" evidence="17">
    <location>
        <begin position="752"/>
        <end position="1046"/>
    </location>
</feature>
<evidence type="ECO:0000256" key="9">
    <source>
        <dbReference type="ARBA" id="ARBA00023069"/>
    </source>
</evidence>
<keyword evidence="10" id="KW-0505">Motor protein</keyword>
<evidence type="ECO:0000313" key="18">
    <source>
        <dbReference type="EMBL" id="ELT96832.1"/>
    </source>
</evidence>
<evidence type="ECO:0000256" key="10">
    <source>
        <dbReference type="ARBA" id="ARBA00023175"/>
    </source>
</evidence>
<keyword evidence="3" id="KW-0493">Microtubule</keyword>
<dbReference type="GO" id="GO:0005930">
    <property type="term" value="C:axoneme"/>
    <property type="evidence" value="ECO:0007669"/>
    <property type="project" value="UniProtKB-SubCell"/>
</dbReference>
<dbReference type="GO" id="GO:0051959">
    <property type="term" value="F:dynein light intermediate chain binding"/>
    <property type="evidence" value="ECO:0007669"/>
    <property type="project" value="InterPro"/>
</dbReference>
<dbReference type="FunFam" id="1.20.1270.280:FF:000002">
    <property type="entry name" value="Dynein heavy chain 5, axonemal"/>
    <property type="match status" value="1"/>
</dbReference>
<dbReference type="FunFam" id="3.10.490.20:FF:000003">
    <property type="entry name" value="Dynein heavy chain 5, axonemal"/>
    <property type="match status" value="1"/>
</dbReference>
<feature type="coiled-coil region" evidence="13">
    <location>
        <begin position="171"/>
        <end position="198"/>
    </location>
</feature>
<evidence type="ECO:0000313" key="20">
    <source>
        <dbReference type="Proteomes" id="UP000014760"/>
    </source>
</evidence>
<dbReference type="InterPro" id="IPR035706">
    <property type="entry name" value="AAA_9"/>
</dbReference>
<evidence type="ECO:0000256" key="12">
    <source>
        <dbReference type="ARBA" id="ARBA00023273"/>
    </source>
</evidence>
<evidence type="ECO:0000259" key="16">
    <source>
        <dbReference type="Pfam" id="PF18198"/>
    </source>
</evidence>
<keyword evidence="11" id="KW-0206">Cytoskeleton</keyword>
<feature type="domain" description="Dynein heavy chain region D6 P-loop" evidence="14">
    <location>
        <begin position="465"/>
        <end position="574"/>
    </location>
</feature>
<dbReference type="GO" id="GO:0045505">
    <property type="term" value="F:dynein intermediate chain binding"/>
    <property type="evidence" value="ECO:0007669"/>
    <property type="project" value="InterPro"/>
</dbReference>
<dbReference type="Pfam" id="PF03028">
    <property type="entry name" value="Dynein_heavy"/>
    <property type="match status" value="1"/>
</dbReference>
<protein>
    <submittedName>
        <fullName evidence="18 19">Uncharacterized protein</fullName>
    </submittedName>
</protein>
<dbReference type="HOGENOM" id="CLU_000038_1_0_1"/>
<dbReference type="InterPro" id="IPR004273">
    <property type="entry name" value="Dynein_heavy_D6_P-loop"/>
</dbReference>
<evidence type="ECO:0000256" key="1">
    <source>
        <dbReference type="ARBA" id="ARBA00004430"/>
    </source>
</evidence>
<dbReference type="PANTHER" id="PTHR46961">
    <property type="entry name" value="DYNEIN HEAVY CHAIN 1, AXONEMAL-LIKE PROTEIN"/>
    <property type="match status" value="1"/>
</dbReference>
<gene>
    <name evidence="18" type="ORF">CAPTEDRAFT_19382</name>
</gene>
<proteinExistence type="predicted"/>
<dbReference type="InterPro" id="IPR043160">
    <property type="entry name" value="Dynein_C_barrel"/>
</dbReference>
<dbReference type="Pfam" id="PF18198">
    <property type="entry name" value="AAA_lid_11"/>
    <property type="match status" value="1"/>
</dbReference>
<dbReference type="InterPro" id="IPR027417">
    <property type="entry name" value="P-loop_NTPase"/>
</dbReference>
<evidence type="ECO:0000256" key="13">
    <source>
        <dbReference type="SAM" id="Coils"/>
    </source>
</evidence>
<dbReference type="PANTHER" id="PTHR46961:SF19">
    <property type="entry name" value="DYNEIN HEAVY CHAIN 5, AXONEMAL"/>
    <property type="match status" value="1"/>
</dbReference>
<dbReference type="Gene3D" id="1.10.8.720">
    <property type="entry name" value="Region D6 of dynein motor"/>
    <property type="match status" value="1"/>
</dbReference>
<evidence type="ECO:0000259" key="17">
    <source>
        <dbReference type="Pfam" id="PF18199"/>
    </source>
</evidence>
<organism evidence="18">
    <name type="scientific">Capitella teleta</name>
    <name type="common">Polychaete worm</name>
    <dbReference type="NCBI Taxonomy" id="283909"/>
    <lineage>
        <taxon>Eukaryota</taxon>
        <taxon>Metazoa</taxon>
        <taxon>Spiralia</taxon>
        <taxon>Lophotrochozoa</taxon>
        <taxon>Annelida</taxon>
        <taxon>Polychaeta</taxon>
        <taxon>Sedentaria</taxon>
        <taxon>Scolecida</taxon>
        <taxon>Capitellidae</taxon>
        <taxon>Capitella</taxon>
    </lineage>
</organism>
<keyword evidence="6" id="KW-0067">ATP-binding</keyword>
<dbReference type="Gene3D" id="6.10.140.1060">
    <property type="match status" value="1"/>
</dbReference>
<dbReference type="GO" id="GO:0005524">
    <property type="term" value="F:ATP binding"/>
    <property type="evidence" value="ECO:0007669"/>
    <property type="project" value="UniProtKB-KW"/>
</dbReference>
<evidence type="ECO:0000259" key="14">
    <source>
        <dbReference type="Pfam" id="PF03028"/>
    </source>
</evidence>
<dbReference type="FunFam" id="3.40.50.300:FF:000049">
    <property type="entry name" value="Dynein, axonemal, heavy chain 5"/>
    <property type="match status" value="1"/>
</dbReference>
<keyword evidence="12" id="KW-0966">Cell projection</keyword>
<dbReference type="Gene3D" id="1.20.1270.280">
    <property type="match status" value="1"/>
</dbReference>
<evidence type="ECO:0000256" key="5">
    <source>
        <dbReference type="ARBA" id="ARBA00022741"/>
    </source>
</evidence>
<dbReference type="AlphaFoldDB" id="R7TTB3"/>